<evidence type="ECO:0000256" key="3">
    <source>
        <dbReference type="ARBA" id="ARBA00022692"/>
    </source>
</evidence>
<sequence>MYGYGILFRGVGYAVQGTALGVAAAIGIGDSAPLDPPPRFTPDLPRPSPAIDRPSVDPSDTGGPGAIALSATPTRVGPFLFEPVGALQPPHRWRTSASPSPPADAPAAVAAASETLVHAAPPAAPAFAAPDLPQPPPPAATSPELPVPALLPAALPLPAAIVLAAPAADSAPSGAVPLADAPFAAEQEAHAMDAGFPAFDADISAVSWLGDQGTQRQALAAPPDLERPGGEACPETACGPDGGNGPSSLIPDSAGGVSPMHAPLLDLPAGHGEGGVTLAAAAPRPEASELGQSAPAAEAPPPEIGPEGSTVEGEAQAKEVDLLSPEPLPRGGLALSGGYSSIEGPVGSIKLSRTNISGPGRDITALFRYSDIQTQAEVGYSDANFMGSRFAFAPTLFWSRSSAIGFGSDKQSSEFRQDARGANILIGKAIKGGFRATANYRFAKENFRIKDKDTVCDPALLGGAFCNALGRSRSSILSLALSLDRRNSAVDPTRGFQVRIVQDLAGPGGTSRYAKWRIGGTAYAGLGSDLVLSLGVEGGFLTSLGGREVPLFDRFYIGGNAMRGFDLRGLGPKVVPTAAAPGETTAIGGRAYYVARFEVSVRPGAGTNRFGITPSLFVDAGSVFGARKSDLAPGEMLIGNSAKPRVAVGIGVSLNTPGGKFRINFAEPVVRQEGDRSKRFSISFGTAF</sequence>
<dbReference type="InterPro" id="IPR000184">
    <property type="entry name" value="Bac_surfAg_D15"/>
</dbReference>
<feature type="region of interest" description="Disordered" evidence="5">
    <location>
        <begin position="90"/>
        <end position="111"/>
    </location>
</feature>
<feature type="region of interest" description="Disordered" evidence="5">
    <location>
        <begin position="214"/>
        <end position="262"/>
    </location>
</feature>
<reference evidence="7 8" key="1">
    <citation type="journal article" date="2019" name="Int. J. Syst. Evol. Microbiol.">
        <title>The Global Catalogue of Microorganisms (GCM) 10K type strain sequencing project: providing services to taxonomists for standard genome sequencing and annotation.</title>
        <authorList>
            <consortium name="The Broad Institute Genomics Platform"/>
            <consortium name="The Broad Institute Genome Sequencing Center for Infectious Disease"/>
            <person name="Wu L."/>
            <person name="Ma J."/>
        </authorList>
    </citation>
    <scope>NUCLEOTIDE SEQUENCE [LARGE SCALE GENOMIC DNA]</scope>
    <source>
        <strain evidence="7 8">JCM 15910</strain>
    </source>
</reference>
<feature type="region of interest" description="Disordered" evidence="5">
    <location>
        <begin position="283"/>
        <end position="315"/>
    </location>
</feature>
<feature type="domain" description="Bacterial surface antigen (D15)" evidence="6">
    <location>
        <begin position="355"/>
        <end position="688"/>
    </location>
</feature>
<dbReference type="Pfam" id="PF01103">
    <property type="entry name" value="Omp85"/>
    <property type="match status" value="1"/>
</dbReference>
<dbReference type="Proteomes" id="UP001500738">
    <property type="component" value="Unassembled WGS sequence"/>
</dbReference>
<accession>A0ABN1M0Q3</accession>
<evidence type="ECO:0000256" key="5">
    <source>
        <dbReference type="SAM" id="MobiDB-lite"/>
    </source>
</evidence>
<comment type="caution">
    <text evidence="7">The sequence shown here is derived from an EMBL/GenBank/DDBJ whole genome shotgun (WGS) entry which is preliminary data.</text>
</comment>
<evidence type="ECO:0000259" key="6">
    <source>
        <dbReference type="Pfam" id="PF01103"/>
    </source>
</evidence>
<organism evidence="7 8">
    <name type="scientific">Sphingopyxis soli</name>
    <dbReference type="NCBI Taxonomy" id="592051"/>
    <lineage>
        <taxon>Bacteria</taxon>
        <taxon>Pseudomonadati</taxon>
        <taxon>Pseudomonadota</taxon>
        <taxon>Alphaproteobacteria</taxon>
        <taxon>Sphingomonadales</taxon>
        <taxon>Sphingomonadaceae</taxon>
        <taxon>Sphingopyxis</taxon>
    </lineage>
</organism>
<protein>
    <recommendedName>
        <fullName evidence="6">Bacterial surface antigen (D15) domain-containing protein</fullName>
    </recommendedName>
</protein>
<evidence type="ECO:0000256" key="1">
    <source>
        <dbReference type="ARBA" id="ARBA00004370"/>
    </source>
</evidence>
<dbReference type="PANTHER" id="PTHR12815:SF18">
    <property type="entry name" value="SORTING AND ASSEMBLY MACHINERY COMPONENT 50 HOMOLOG"/>
    <property type="match status" value="1"/>
</dbReference>
<evidence type="ECO:0000313" key="8">
    <source>
        <dbReference type="Proteomes" id="UP001500738"/>
    </source>
</evidence>
<dbReference type="PANTHER" id="PTHR12815">
    <property type="entry name" value="SORTING AND ASSEMBLY MACHINERY SAMM50 PROTEIN FAMILY MEMBER"/>
    <property type="match status" value="1"/>
</dbReference>
<evidence type="ECO:0000313" key="7">
    <source>
        <dbReference type="EMBL" id="GAA0862797.1"/>
    </source>
</evidence>
<feature type="region of interest" description="Disordered" evidence="5">
    <location>
        <begin position="34"/>
        <end position="64"/>
    </location>
</feature>
<dbReference type="RefSeq" id="WP_215355654.1">
    <property type="nucleotide sequence ID" value="NZ_BAAAFE010000004.1"/>
</dbReference>
<evidence type="ECO:0000256" key="2">
    <source>
        <dbReference type="ARBA" id="ARBA00022452"/>
    </source>
</evidence>
<keyword evidence="4" id="KW-0472">Membrane</keyword>
<name>A0ABN1M0Q3_9SPHN</name>
<dbReference type="EMBL" id="BAAAFE010000004">
    <property type="protein sequence ID" value="GAA0862797.1"/>
    <property type="molecule type" value="Genomic_DNA"/>
</dbReference>
<keyword evidence="2" id="KW-1134">Transmembrane beta strand</keyword>
<feature type="compositionally biased region" description="Pro residues" evidence="5">
    <location>
        <begin position="34"/>
        <end position="48"/>
    </location>
</feature>
<dbReference type="InterPro" id="IPR039910">
    <property type="entry name" value="D15-like"/>
</dbReference>
<keyword evidence="3" id="KW-0812">Transmembrane</keyword>
<evidence type="ECO:0000256" key="4">
    <source>
        <dbReference type="ARBA" id="ARBA00023136"/>
    </source>
</evidence>
<gene>
    <name evidence="7" type="ORF">GCM10009115_10850</name>
</gene>
<keyword evidence="8" id="KW-1185">Reference proteome</keyword>
<comment type="subcellular location">
    <subcellularLocation>
        <location evidence="1">Membrane</location>
    </subcellularLocation>
</comment>
<proteinExistence type="predicted"/>
<dbReference type="Gene3D" id="2.40.160.50">
    <property type="entry name" value="membrane protein fhac: a member of the omp85/tpsb transporter family"/>
    <property type="match status" value="1"/>
</dbReference>